<dbReference type="GO" id="GO:0140021">
    <property type="term" value="P:mitochondrial ADP transmembrane transport"/>
    <property type="evidence" value="ECO:0007669"/>
    <property type="project" value="InterPro"/>
</dbReference>
<evidence type="ECO:0000256" key="9">
    <source>
        <dbReference type="RuleBase" id="RU000488"/>
    </source>
</evidence>
<evidence type="ECO:0000313" key="12">
    <source>
        <dbReference type="Proteomes" id="UP000801492"/>
    </source>
</evidence>
<feature type="repeat" description="Solcar" evidence="8">
    <location>
        <begin position="226"/>
        <end position="315"/>
    </location>
</feature>
<dbReference type="GO" id="GO:0005743">
    <property type="term" value="C:mitochondrial inner membrane"/>
    <property type="evidence" value="ECO:0007669"/>
    <property type="project" value="InterPro"/>
</dbReference>
<keyword evidence="12" id="KW-1185">Reference proteome</keyword>
<evidence type="ECO:0000256" key="10">
    <source>
        <dbReference type="RuleBase" id="RU368008"/>
    </source>
</evidence>
<protein>
    <recommendedName>
        <fullName evidence="10">ADP/ATP translocase</fullName>
    </recommendedName>
    <alternativeName>
        <fullName evidence="10">ADP,ATP carrier protein</fullName>
    </alternativeName>
</protein>
<evidence type="ECO:0000256" key="5">
    <source>
        <dbReference type="ARBA" id="ARBA00022737"/>
    </source>
</evidence>
<keyword evidence="6 10" id="KW-1133">Transmembrane helix</keyword>
<reference evidence="11" key="1">
    <citation type="submission" date="2019-08" db="EMBL/GenBank/DDBJ databases">
        <title>The genome of the North American firefly Photinus pyralis.</title>
        <authorList>
            <consortium name="Photinus pyralis genome working group"/>
            <person name="Fallon T.R."/>
            <person name="Sander Lower S.E."/>
            <person name="Weng J.-K."/>
        </authorList>
    </citation>
    <scope>NUCLEOTIDE SEQUENCE</scope>
    <source>
        <strain evidence="11">TRF0915ILg1</strain>
        <tissue evidence="11">Whole body</tissue>
    </source>
</reference>
<name>A0A8K0CP02_IGNLU</name>
<feature type="transmembrane region" description="Helical" evidence="10">
    <location>
        <begin position="184"/>
        <end position="206"/>
    </location>
</feature>
<feature type="repeat" description="Solcar" evidence="8">
    <location>
        <begin position="9"/>
        <end position="103"/>
    </location>
</feature>
<comment type="caution">
    <text evidence="11">The sequence shown here is derived from an EMBL/GenBank/DDBJ whole genome shotgun (WGS) entry which is preliminary data.</text>
</comment>
<organism evidence="11 12">
    <name type="scientific">Ignelater luminosus</name>
    <name type="common">Cucubano</name>
    <name type="synonym">Pyrophorus luminosus</name>
    <dbReference type="NCBI Taxonomy" id="2038154"/>
    <lineage>
        <taxon>Eukaryota</taxon>
        <taxon>Metazoa</taxon>
        <taxon>Ecdysozoa</taxon>
        <taxon>Arthropoda</taxon>
        <taxon>Hexapoda</taxon>
        <taxon>Insecta</taxon>
        <taxon>Pterygota</taxon>
        <taxon>Neoptera</taxon>
        <taxon>Endopterygota</taxon>
        <taxon>Coleoptera</taxon>
        <taxon>Polyphaga</taxon>
        <taxon>Elateriformia</taxon>
        <taxon>Elateroidea</taxon>
        <taxon>Elateridae</taxon>
        <taxon>Agrypninae</taxon>
        <taxon>Pyrophorini</taxon>
        <taxon>Ignelater</taxon>
    </lineage>
</organism>
<evidence type="ECO:0000313" key="11">
    <source>
        <dbReference type="EMBL" id="KAF2887185.1"/>
    </source>
</evidence>
<feature type="repeat" description="Solcar" evidence="8">
    <location>
        <begin position="115"/>
        <end position="213"/>
    </location>
</feature>
<feature type="transmembrane region" description="Helical" evidence="10">
    <location>
        <begin position="226"/>
        <end position="249"/>
    </location>
</feature>
<proteinExistence type="inferred from homology"/>
<comment type="caution">
    <text evidence="10">Lacks conserved residue(s) required for the propagation of feature annotation.</text>
</comment>
<dbReference type="GO" id="GO:1990544">
    <property type="term" value="P:mitochondrial ATP transmembrane transport"/>
    <property type="evidence" value="ECO:0007669"/>
    <property type="project" value="InterPro"/>
</dbReference>
<evidence type="ECO:0000256" key="8">
    <source>
        <dbReference type="PROSITE-ProRule" id="PRU00282"/>
    </source>
</evidence>
<dbReference type="GO" id="GO:0005471">
    <property type="term" value="F:ATP:ADP antiporter activity"/>
    <property type="evidence" value="ECO:0007669"/>
    <property type="project" value="UniProtKB-UniRule"/>
</dbReference>
<comment type="subcellular location">
    <subcellularLocation>
        <location evidence="1 10">Membrane</location>
        <topology evidence="1 10">Multi-pass membrane protein</topology>
    </subcellularLocation>
</comment>
<dbReference type="PRINTS" id="PR00927">
    <property type="entry name" value="ADPTRNSLCASE"/>
</dbReference>
<evidence type="ECO:0000256" key="6">
    <source>
        <dbReference type="ARBA" id="ARBA00022989"/>
    </source>
</evidence>
<accession>A0A8K0CP02</accession>
<evidence type="ECO:0000256" key="2">
    <source>
        <dbReference type="ARBA" id="ARBA00006375"/>
    </source>
</evidence>
<comment type="similarity">
    <text evidence="2 9">Belongs to the mitochondrial carrier (TC 2.A.29) family.</text>
</comment>
<dbReference type="PRINTS" id="PR00926">
    <property type="entry name" value="MITOCARRIER"/>
</dbReference>
<keyword evidence="7 8" id="KW-0472">Membrane</keyword>
<comment type="function">
    <text evidence="10">Catalyzes the exchange of ADP and ATP across the membrane.</text>
</comment>
<dbReference type="PANTHER" id="PTHR45635:SF31">
    <property type="entry name" value="ADP_ATP TRANSLOCASE"/>
    <property type="match status" value="1"/>
</dbReference>
<dbReference type="InterPro" id="IPR002067">
    <property type="entry name" value="MCP"/>
</dbReference>
<keyword evidence="3 9" id="KW-0813">Transport</keyword>
<evidence type="ECO:0000256" key="1">
    <source>
        <dbReference type="ARBA" id="ARBA00004141"/>
    </source>
</evidence>
<dbReference type="OrthoDB" id="270584at2759"/>
<comment type="subunit">
    <text evidence="10">Monomer.</text>
</comment>
<dbReference type="PANTHER" id="PTHR45635">
    <property type="entry name" value="ADP,ATP CARRIER PROTEIN 1-RELATED-RELATED"/>
    <property type="match status" value="1"/>
</dbReference>
<dbReference type="PROSITE" id="PS50920">
    <property type="entry name" value="SOLCAR"/>
    <property type="match status" value="3"/>
</dbReference>
<dbReference type="AlphaFoldDB" id="A0A8K0CP02"/>
<dbReference type="Pfam" id="PF00153">
    <property type="entry name" value="Mito_carr"/>
    <property type="match status" value="3"/>
</dbReference>
<dbReference type="Proteomes" id="UP000801492">
    <property type="component" value="Unassembled WGS sequence"/>
</dbReference>
<evidence type="ECO:0000256" key="7">
    <source>
        <dbReference type="ARBA" id="ARBA00023136"/>
    </source>
</evidence>
<keyword evidence="4 8" id="KW-0812">Transmembrane</keyword>
<dbReference type="InterPro" id="IPR002113">
    <property type="entry name" value="ADT_euk_type"/>
</dbReference>
<dbReference type="InterPro" id="IPR023395">
    <property type="entry name" value="MCP_dom_sf"/>
</dbReference>
<evidence type="ECO:0000256" key="3">
    <source>
        <dbReference type="ARBA" id="ARBA00022448"/>
    </source>
</evidence>
<dbReference type="SUPFAM" id="SSF103506">
    <property type="entry name" value="Mitochondrial carrier"/>
    <property type="match status" value="1"/>
</dbReference>
<evidence type="ECO:0000256" key="4">
    <source>
        <dbReference type="ARBA" id="ARBA00022692"/>
    </source>
</evidence>
<sequence>MSSFDVELKKFVANLVIVSITSSIAKTITAPMDRIKLILQNQDSALQVIKGERVKYKGILDCFLRFPKEQGLWSFWRGNGTNILRYFPTQALNFAFNDFYKKIFQKVIGDDTPSKSVLIRFLAGGLAGTCATSLMFPLEFCQTRIAVDIGASCSKEKKGKIVKREFQGLRDCIRKVKKVDGMRGLYCGYPVAVLGISLYRALYFGLFDSFKHLWPKEDMNKQPVKLPMFLGLVLAQSVTCISGICTYPLDTVARRLMLDSGRPKELRLFSSSWGAFKTLYKAEGFFTFYRGAMTNCVRGMSGALVLVFYDEVLHYTKWKDWLSPCDNC</sequence>
<dbReference type="Gene3D" id="1.50.40.10">
    <property type="entry name" value="Mitochondrial carrier domain"/>
    <property type="match status" value="1"/>
</dbReference>
<gene>
    <name evidence="11" type="ORF">ILUMI_18988</name>
</gene>
<dbReference type="InterPro" id="IPR018108">
    <property type="entry name" value="MCP_transmembrane"/>
</dbReference>
<keyword evidence="5" id="KW-0677">Repeat</keyword>
<dbReference type="EMBL" id="VTPC01084716">
    <property type="protein sequence ID" value="KAF2887185.1"/>
    <property type="molecule type" value="Genomic_DNA"/>
</dbReference>